<keyword evidence="11" id="KW-1185">Reference proteome</keyword>
<dbReference type="SUPFAM" id="SSF52172">
    <property type="entry name" value="CheY-like"/>
    <property type="match status" value="1"/>
</dbReference>
<dbReference type="GO" id="GO:0005829">
    <property type="term" value="C:cytosol"/>
    <property type="evidence" value="ECO:0007669"/>
    <property type="project" value="TreeGrafter"/>
</dbReference>
<comment type="caution">
    <text evidence="10">The sequence shown here is derived from an EMBL/GenBank/DDBJ whole genome shotgun (WGS) entry which is preliminary data.</text>
</comment>
<dbReference type="SMART" id="SM00862">
    <property type="entry name" value="Trans_reg_C"/>
    <property type="match status" value="1"/>
</dbReference>
<dbReference type="Gene3D" id="1.10.10.10">
    <property type="entry name" value="Winged helix-like DNA-binding domain superfamily/Winged helix DNA-binding domain"/>
    <property type="match status" value="1"/>
</dbReference>
<dbReference type="Gene3D" id="3.40.50.2300">
    <property type="match status" value="1"/>
</dbReference>
<sequence length="262" mass="28807">MISLCPPPWKLTPAGHAAAGVFYDRGMSRTQAHDAPCVLIVEDEEPLVRLIGDYLRRDGFAVQASGDGAEAVDLAGAHDPTVVILDLGLPGMDGVEVCRRLRTFSDCYIIMLTARADEVDRLIGLSVGADDYVTKPFSPRELVLRVKAMLRRPRLPLDQARRQHAVGELTLDRTAREVRLADEPVELTRTEFDLLAAMMTDPGAALSRRELIDRVWGEDWVGDEHLVDVHVGNLRRKLGDSGGDSGYIRTVRGVGYKTGPGR</sequence>
<keyword evidence="5" id="KW-0804">Transcription</keyword>
<evidence type="ECO:0000259" key="8">
    <source>
        <dbReference type="PROSITE" id="PS50110"/>
    </source>
</evidence>
<dbReference type="GO" id="GO:0006355">
    <property type="term" value="P:regulation of DNA-templated transcription"/>
    <property type="evidence" value="ECO:0007669"/>
    <property type="project" value="InterPro"/>
</dbReference>
<feature type="domain" description="Response regulatory" evidence="8">
    <location>
        <begin position="37"/>
        <end position="150"/>
    </location>
</feature>
<feature type="domain" description="OmpR/PhoB-type" evidence="9">
    <location>
        <begin position="161"/>
        <end position="260"/>
    </location>
</feature>
<dbReference type="SMART" id="SM00448">
    <property type="entry name" value="REC"/>
    <property type="match status" value="1"/>
</dbReference>
<dbReference type="Pfam" id="PF00072">
    <property type="entry name" value="Response_reg"/>
    <property type="match status" value="1"/>
</dbReference>
<dbReference type="InterPro" id="IPR001789">
    <property type="entry name" value="Sig_transdc_resp-reg_receiver"/>
</dbReference>
<dbReference type="Proteomes" id="UP000633136">
    <property type="component" value="Unassembled WGS sequence"/>
</dbReference>
<dbReference type="InterPro" id="IPR011006">
    <property type="entry name" value="CheY-like_superfamily"/>
</dbReference>
<feature type="modified residue" description="4-aspartylphosphate" evidence="6">
    <location>
        <position position="86"/>
    </location>
</feature>
<reference evidence="10" key="1">
    <citation type="journal article" date="2014" name="Int. J. Syst. Evol. Microbiol.">
        <title>Complete genome sequence of Corynebacterium casei LMG S-19264T (=DSM 44701T), isolated from a smear-ripened cheese.</title>
        <authorList>
            <consortium name="US DOE Joint Genome Institute (JGI-PGF)"/>
            <person name="Walter F."/>
            <person name="Albersmeier A."/>
            <person name="Kalinowski J."/>
            <person name="Ruckert C."/>
        </authorList>
    </citation>
    <scope>NUCLEOTIDE SEQUENCE</scope>
    <source>
        <strain evidence="10">CGMCC 1.15388</strain>
    </source>
</reference>
<protein>
    <submittedName>
        <fullName evidence="10">Sensory transduction protein</fullName>
    </submittedName>
</protein>
<dbReference type="AlphaFoldDB" id="A0A917ALN1"/>
<dbReference type="InterPro" id="IPR036388">
    <property type="entry name" value="WH-like_DNA-bd_sf"/>
</dbReference>
<organism evidence="10 11">
    <name type="scientific">Nesterenkonia cremea</name>
    <dbReference type="NCBI Taxonomy" id="1882340"/>
    <lineage>
        <taxon>Bacteria</taxon>
        <taxon>Bacillati</taxon>
        <taxon>Actinomycetota</taxon>
        <taxon>Actinomycetes</taxon>
        <taxon>Micrococcales</taxon>
        <taxon>Micrococcaceae</taxon>
        <taxon>Nesterenkonia</taxon>
    </lineage>
</organism>
<dbReference type="PROSITE" id="PS51755">
    <property type="entry name" value="OMPR_PHOB"/>
    <property type="match status" value="1"/>
</dbReference>
<evidence type="ECO:0000313" key="10">
    <source>
        <dbReference type="EMBL" id="GGE58594.1"/>
    </source>
</evidence>
<keyword evidence="3" id="KW-0805">Transcription regulation</keyword>
<keyword evidence="2" id="KW-0902">Two-component regulatory system</keyword>
<evidence type="ECO:0000256" key="2">
    <source>
        <dbReference type="ARBA" id="ARBA00023012"/>
    </source>
</evidence>
<feature type="DNA-binding region" description="OmpR/PhoB-type" evidence="7">
    <location>
        <begin position="161"/>
        <end position="260"/>
    </location>
</feature>
<keyword evidence="4 7" id="KW-0238">DNA-binding</keyword>
<keyword evidence="1 6" id="KW-0597">Phosphoprotein</keyword>
<dbReference type="CDD" id="cd00383">
    <property type="entry name" value="trans_reg_C"/>
    <property type="match status" value="1"/>
</dbReference>
<proteinExistence type="predicted"/>
<evidence type="ECO:0000256" key="7">
    <source>
        <dbReference type="PROSITE-ProRule" id="PRU01091"/>
    </source>
</evidence>
<dbReference type="InterPro" id="IPR016032">
    <property type="entry name" value="Sig_transdc_resp-reg_C-effctor"/>
</dbReference>
<dbReference type="EMBL" id="BMIS01000001">
    <property type="protein sequence ID" value="GGE58594.1"/>
    <property type="molecule type" value="Genomic_DNA"/>
</dbReference>
<dbReference type="FunFam" id="1.10.10.10:FF:000018">
    <property type="entry name" value="DNA-binding response regulator ResD"/>
    <property type="match status" value="1"/>
</dbReference>
<dbReference type="PANTHER" id="PTHR48111:SF4">
    <property type="entry name" value="DNA-BINDING DUAL TRANSCRIPTIONAL REGULATOR OMPR"/>
    <property type="match status" value="1"/>
</dbReference>
<evidence type="ECO:0000256" key="4">
    <source>
        <dbReference type="ARBA" id="ARBA00023125"/>
    </source>
</evidence>
<evidence type="ECO:0000313" key="11">
    <source>
        <dbReference type="Proteomes" id="UP000633136"/>
    </source>
</evidence>
<dbReference type="SUPFAM" id="SSF46894">
    <property type="entry name" value="C-terminal effector domain of the bipartite response regulators"/>
    <property type="match status" value="1"/>
</dbReference>
<dbReference type="PROSITE" id="PS50110">
    <property type="entry name" value="RESPONSE_REGULATORY"/>
    <property type="match status" value="1"/>
</dbReference>
<dbReference type="PANTHER" id="PTHR48111">
    <property type="entry name" value="REGULATOR OF RPOS"/>
    <property type="match status" value="1"/>
</dbReference>
<dbReference type="GO" id="GO:0000976">
    <property type="term" value="F:transcription cis-regulatory region binding"/>
    <property type="evidence" value="ECO:0007669"/>
    <property type="project" value="TreeGrafter"/>
</dbReference>
<reference evidence="10" key="2">
    <citation type="submission" date="2020-09" db="EMBL/GenBank/DDBJ databases">
        <authorList>
            <person name="Sun Q."/>
            <person name="Zhou Y."/>
        </authorList>
    </citation>
    <scope>NUCLEOTIDE SEQUENCE</scope>
    <source>
        <strain evidence="10">CGMCC 1.15388</strain>
    </source>
</reference>
<accession>A0A917ALN1</accession>
<dbReference type="Gene3D" id="6.10.250.690">
    <property type="match status" value="1"/>
</dbReference>
<dbReference type="Pfam" id="PF00486">
    <property type="entry name" value="Trans_reg_C"/>
    <property type="match status" value="1"/>
</dbReference>
<dbReference type="GO" id="GO:0032993">
    <property type="term" value="C:protein-DNA complex"/>
    <property type="evidence" value="ECO:0007669"/>
    <property type="project" value="TreeGrafter"/>
</dbReference>
<dbReference type="InterPro" id="IPR001867">
    <property type="entry name" value="OmpR/PhoB-type_DNA-bd"/>
</dbReference>
<evidence type="ECO:0000259" key="9">
    <source>
        <dbReference type="PROSITE" id="PS51755"/>
    </source>
</evidence>
<dbReference type="FunFam" id="3.40.50.2300:FF:000001">
    <property type="entry name" value="DNA-binding response regulator PhoB"/>
    <property type="match status" value="1"/>
</dbReference>
<evidence type="ECO:0000256" key="3">
    <source>
        <dbReference type="ARBA" id="ARBA00023015"/>
    </source>
</evidence>
<evidence type="ECO:0000256" key="5">
    <source>
        <dbReference type="ARBA" id="ARBA00023163"/>
    </source>
</evidence>
<gene>
    <name evidence="10" type="ORF">GCM10011401_01670</name>
</gene>
<dbReference type="InterPro" id="IPR039420">
    <property type="entry name" value="WalR-like"/>
</dbReference>
<dbReference type="GO" id="GO:0000156">
    <property type="term" value="F:phosphorelay response regulator activity"/>
    <property type="evidence" value="ECO:0007669"/>
    <property type="project" value="TreeGrafter"/>
</dbReference>
<name>A0A917ALN1_9MICC</name>
<evidence type="ECO:0000256" key="6">
    <source>
        <dbReference type="PROSITE-ProRule" id="PRU00169"/>
    </source>
</evidence>
<evidence type="ECO:0000256" key="1">
    <source>
        <dbReference type="ARBA" id="ARBA00022553"/>
    </source>
</evidence>